<feature type="domain" description="RRM" evidence="2">
    <location>
        <begin position="20"/>
        <end position="98"/>
    </location>
</feature>
<dbReference type="Gene3D" id="3.30.70.330">
    <property type="match status" value="1"/>
</dbReference>
<evidence type="ECO:0000259" key="2">
    <source>
        <dbReference type="PROSITE" id="PS50102"/>
    </source>
</evidence>
<accession>A0AA88R2L2</accession>
<sequence>MARLRAGERRGTSTEARSRRKVYVGGVPTDMPSQKLVSLFAKFGEIEEKIMTGMTYGYVYFVYKTEEAARAATRRWWWITKDREVLFTLPALEVRCLT</sequence>
<name>A0AA88R2L2_9ASTE</name>
<dbReference type="SUPFAM" id="SSF54928">
    <property type="entry name" value="RNA-binding domain, RBD"/>
    <property type="match status" value="1"/>
</dbReference>
<gene>
    <name evidence="3" type="ORF">RJ640_010807</name>
</gene>
<keyword evidence="1" id="KW-0694">RNA-binding</keyword>
<dbReference type="GO" id="GO:0003723">
    <property type="term" value="F:RNA binding"/>
    <property type="evidence" value="ECO:0007669"/>
    <property type="project" value="UniProtKB-UniRule"/>
</dbReference>
<dbReference type="InterPro" id="IPR035979">
    <property type="entry name" value="RBD_domain_sf"/>
</dbReference>
<evidence type="ECO:0000256" key="1">
    <source>
        <dbReference type="PROSITE-ProRule" id="PRU00176"/>
    </source>
</evidence>
<organism evidence="3 4">
    <name type="scientific">Escallonia rubra</name>
    <dbReference type="NCBI Taxonomy" id="112253"/>
    <lineage>
        <taxon>Eukaryota</taxon>
        <taxon>Viridiplantae</taxon>
        <taxon>Streptophyta</taxon>
        <taxon>Embryophyta</taxon>
        <taxon>Tracheophyta</taxon>
        <taxon>Spermatophyta</taxon>
        <taxon>Magnoliopsida</taxon>
        <taxon>eudicotyledons</taxon>
        <taxon>Gunneridae</taxon>
        <taxon>Pentapetalae</taxon>
        <taxon>asterids</taxon>
        <taxon>campanulids</taxon>
        <taxon>Escalloniales</taxon>
        <taxon>Escalloniaceae</taxon>
        <taxon>Escallonia</taxon>
    </lineage>
</organism>
<dbReference type="Proteomes" id="UP001187471">
    <property type="component" value="Unassembled WGS sequence"/>
</dbReference>
<evidence type="ECO:0000313" key="4">
    <source>
        <dbReference type="Proteomes" id="UP001187471"/>
    </source>
</evidence>
<dbReference type="InterPro" id="IPR012677">
    <property type="entry name" value="Nucleotide-bd_a/b_plait_sf"/>
</dbReference>
<proteinExistence type="predicted"/>
<dbReference type="InterPro" id="IPR000504">
    <property type="entry name" value="RRM_dom"/>
</dbReference>
<comment type="caution">
    <text evidence="3">The sequence shown here is derived from an EMBL/GenBank/DDBJ whole genome shotgun (WGS) entry which is preliminary data.</text>
</comment>
<protein>
    <recommendedName>
        <fullName evidence="2">RRM domain-containing protein</fullName>
    </recommendedName>
</protein>
<dbReference type="EMBL" id="JAVXUO010002029">
    <property type="protein sequence ID" value="KAK2976884.1"/>
    <property type="molecule type" value="Genomic_DNA"/>
</dbReference>
<dbReference type="Pfam" id="PF00076">
    <property type="entry name" value="RRM_1"/>
    <property type="match status" value="1"/>
</dbReference>
<dbReference type="AlphaFoldDB" id="A0AA88R2L2"/>
<evidence type="ECO:0000313" key="3">
    <source>
        <dbReference type="EMBL" id="KAK2976884.1"/>
    </source>
</evidence>
<reference evidence="3" key="1">
    <citation type="submission" date="2022-12" db="EMBL/GenBank/DDBJ databases">
        <title>Draft genome assemblies for two species of Escallonia (Escalloniales).</title>
        <authorList>
            <person name="Chanderbali A."/>
            <person name="Dervinis C."/>
            <person name="Anghel I."/>
            <person name="Soltis D."/>
            <person name="Soltis P."/>
            <person name="Zapata F."/>
        </authorList>
    </citation>
    <scope>NUCLEOTIDE SEQUENCE</scope>
    <source>
        <strain evidence="3">UCBG92.1500</strain>
        <tissue evidence="3">Leaf</tissue>
    </source>
</reference>
<keyword evidence="4" id="KW-1185">Reference proteome</keyword>
<dbReference type="PROSITE" id="PS50102">
    <property type="entry name" value="RRM"/>
    <property type="match status" value="1"/>
</dbReference>